<dbReference type="Proteomes" id="UP001162156">
    <property type="component" value="Unassembled WGS sequence"/>
</dbReference>
<organism evidence="1 2">
    <name type="scientific">Rhamnusium bicolor</name>
    <dbReference type="NCBI Taxonomy" id="1586634"/>
    <lineage>
        <taxon>Eukaryota</taxon>
        <taxon>Metazoa</taxon>
        <taxon>Ecdysozoa</taxon>
        <taxon>Arthropoda</taxon>
        <taxon>Hexapoda</taxon>
        <taxon>Insecta</taxon>
        <taxon>Pterygota</taxon>
        <taxon>Neoptera</taxon>
        <taxon>Endopterygota</taxon>
        <taxon>Coleoptera</taxon>
        <taxon>Polyphaga</taxon>
        <taxon>Cucujiformia</taxon>
        <taxon>Chrysomeloidea</taxon>
        <taxon>Cerambycidae</taxon>
        <taxon>Lepturinae</taxon>
        <taxon>Rhagiini</taxon>
        <taxon>Rhamnusium</taxon>
    </lineage>
</organism>
<name>A0AAV8ZK22_9CUCU</name>
<evidence type="ECO:0000313" key="1">
    <source>
        <dbReference type="EMBL" id="KAJ8965335.1"/>
    </source>
</evidence>
<evidence type="ECO:0000313" key="2">
    <source>
        <dbReference type="Proteomes" id="UP001162156"/>
    </source>
</evidence>
<sequence length="87" mass="9877">MNPVYVYRDTVKCVHRVEAVIVATAVLHNIACKNVDAPPPPLDVNIENLIEEMNNIEFIPVSQPIGHIMNINNSTRLKLVEYFARLH</sequence>
<dbReference type="EMBL" id="JANEYF010001247">
    <property type="protein sequence ID" value="KAJ8965335.1"/>
    <property type="molecule type" value="Genomic_DNA"/>
</dbReference>
<gene>
    <name evidence="1" type="ORF">NQ314_004209</name>
</gene>
<protein>
    <recommendedName>
        <fullName evidence="3">Nuclease HARBI1</fullName>
    </recommendedName>
</protein>
<dbReference type="AlphaFoldDB" id="A0AAV8ZK22"/>
<accession>A0AAV8ZK22</accession>
<reference evidence="1" key="1">
    <citation type="journal article" date="2023" name="Insect Mol. Biol.">
        <title>Genome sequencing provides insights into the evolution of gene families encoding plant cell wall-degrading enzymes in longhorned beetles.</title>
        <authorList>
            <person name="Shin N.R."/>
            <person name="Okamura Y."/>
            <person name="Kirsch R."/>
            <person name="Pauchet Y."/>
        </authorList>
    </citation>
    <scope>NUCLEOTIDE SEQUENCE</scope>
    <source>
        <strain evidence="1">RBIC_L_NR</strain>
    </source>
</reference>
<keyword evidence="2" id="KW-1185">Reference proteome</keyword>
<comment type="caution">
    <text evidence="1">The sequence shown here is derived from an EMBL/GenBank/DDBJ whole genome shotgun (WGS) entry which is preliminary data.</text>
</comment>
<evidence type="ECO:0008006" key="3">
    <source>
        <dbReference type="Google" id="ProtNLM"/>
    </source>
</evidence>
<proteinExistence type="predicted"/>